<dbReference type="OrthoDB" id="9816564at2"/>
<dbReference type="RefSeq" id="WP_014203671.1">
    <property type="nucleotide sequence ID" value="NC_016599.1"/>
</dbReference>
<protein>
    <submittedName>
        <fullName evidence="2">Glycosyltransferase</fullName>
    </submittedName>
</protein>
<dbReference type="eggNOG" id="COG0438">
    <property type="taxonomic scope" value="Bacteria"/>
</dbReference>
<keyword evidence="1 2" id="KW-0808">Transferase</keyword>
<name>G8R510_OWEHD</name>
<sequence>MNTSPHTPFLIVGLQPWDTTIGSNCKNIAVELAKRTKVLYINIPLDWNTVVKNSSDSQDHIEFRKNVRKGKTDSLVEVEENLYVFTPSSIILSINTLPPGRLFDYFNLRNNRKIAAEVKPILKKLNFQEFFLFNDNDMFRSYYMKELLKPLLSIYYSRDNLISTDYFKKHGTRIEPKLIEKSDLSVANSTFLRDYCRQYNPKSYYIGQGCDLSLFDPNKSYSKPQDMEGIANPIIGYIGFLTSMRLDITLLENLAESKKDWSFVLVGPEDSSFTGSRLHQMENVYFLGSKKPEELSTYLNFFDVSINPQLINDMTIGNYPRKVDEYLAMGKPVIATATKAMSVFAEHCYLATNASEYEILIDKALSENSRSKREARINFANEHTWDNSIDNLLSAIQKTINLKGKNN</sequence>
<evidence type="ECO:0000313" key="2">
    <source>
        <dbReference type="EMBL" id="AEV34324.1"/>
    </source>
</evidence>
<dbReference type="Pfam" id="PF13692">
    <property type="entry name" value="Glyco_trans_1_4"/>
    <property type="match status" value="1"/>
</dbReference>
<dbReference type="Proteomes" id="UP000005631">
    <property type="component" value="Chromosome"/>
</dbReference>
<organism evidence="2 3">
    <name type="scientific">Owenweeksia hongkongensis (strain DSM 17368 / CIP 108786 / JCM 12287 / NRRL B-23963 / UST20020801)</name>
    <dbReference type="NCBI Taxonomy" id="926562"/>
    <lineage>
        <taxon>Bacteria</taxon>
        <taxon>Pseudomonadati</taxon>
        <taxon>Bacteroidota</taxon>
        <taxon>Flavobacteriia</taxon>
        <taxon>Flavobacteriales</taxon>
        <taxon>Owenweeksiaceae</taxon>
        <taxon>Owenweeksia</taxon>
    </lineage>
</organism>
<gene>
    <name evidence="2" type="ordered locus">Oweho_3373</name>
</gene>
<evidence type="ECO:0000313" key="3">
    <source>
        <dbReference type="Proteomes" id="UP000005631"/>
    </source>
</evidence>
<dbReference type="EMBL" id="CP003156">
    <property type="protein sequence ID" value="AEV34324.1"/>
    <property type="molecule type" value="Genomic_DNA"/>
</dbReference>
<dbReference type="KEGG" id="oho:Oweho_3373"/>
<dbReference type="PATRIC" id="fig|926562.3.peg.3394"/>
<evidence type="ECO:0000256" key="1">
    <source>
        <dbReference type="ARBA" id="ARBA00022679"/>
    </source>
</evidence>
<dbReference type="Gene3D" id="3.40.50.11010">
    <property type="match status" value="1"/>
</dbReference>
<dbReference type="Gene3D" id="3.40.50.2000">
    <property type="entry name" value="Glycogen Phosphorylase B"/>
    <property type="match status" value="1"/>
</dbReference>
<dbReference type="GO" id="GO:0009103">
    <property type="term" value="P:lipopolysaccharide biosynthetic process"/>
    <property type="evidence" value="ECO:0007669"/>
    <property type="project" value="TreeGrafter"/>
</dbReference>
<dbReference type="SUPFAM" id="SSF53756">
    <property type="entry name" value="UDP-Glycosyltransferase/glycogen phosphorylase"/>
    <property type="match status" value="1"/>
</dbReference>
<proteinExistence type="predicted"/>
<reference evidence="2 3" key="1">
    <citation type="journal article" date="2012" name="Stand. Genomic Sci.">
        <title>Genome sequence of the orange-pigmented seawater bacterium Owenweeksia hongkongensis type strain (UST20020801(T)).</title>
        <authorList>
            <person name="Riedel T."/>
            <person name="Held B."/>
            <person name="Nolan M."/>
            <person name="Lucas S."/>
            <person name="Lapidus A."/>
            <person name="Tice H."/>
            <person name="Del Rio T.G."/>
            <person name="Cheng J.F."/>
            <person name="Han C."/>
            <person name="Tapia R."/>
            <person name="Goodwin L.A."/>
            <person name="Pitluck S."/>
            <person name="Liolios K."/>
            <person name="Mavromatis K."/>
            <person name="Pagani I."/>
            <person name="Ivanova N."/>
            <person name="Mikhailova N."/>
            <person name="Pati A."/>
            <person name="Chen A."/>
            <person name="Palaniappan K."/>
            <person name="Rohde M."/>
            <person name="Tindall B.J."/>
            <person name="Detter J.C."/>
            <person name="Goker M."/>
            <person name="Woyke T."/>
            <person name="Bristow J."/>
            <person name="Eisen J.A."/>
            <person name="Markowitz V."/>
            <person name="Hugenholtz P."/>
            <person name="Klenk H.P."/>
            <person name="Kyrpides N.C."/>
        </authorList>
    </citation>
    <scope>NUCLEOTIDE SEQUENCE</scope>
    <source>
        <strain evidence="3">DSM 17368 / JCM 12287 / NRRL B-23963</strain>
    </source>
</reference>
<dbReference type="PANTHER" id="PTHR46401">
    <property type="entry name" value="GLYCOSYLTRANSFERASE WBBK-RELATED"/>
    <property type="match status" value="1"/>
</dbReference>
<dbReference type="GO" id="GO:0016757">
    <property type="term" value="F:glycosyltransferase activity"/>
    <property type="evidence" value="ECO:0007669"/>
    <property type="project" value="TreeGrafter"/>
</dbReference>
<keyword evidence="3" id="KW-1185">Reference proteome</keyword>
<dbReference type="AlphaFoldDB" id="G8R510"/>
<dbReference type="HOGENOM" id="CLU_041132_1_0_10"/>
<accession>G8R510</accession>
<dbReference type="STRING" id="926562.Oweho_3373"/>
<dbReference type="PANTHER" id="PTHR46401:SF2">
    <property type="entry name" value="GLYCOSYLTRANSFERASE WBBK-RELATED"/>
    <property type="match status" value="1"/>
</dbReference>